<evidence type="ECO:0000256" key="2">
    <source>
        <dbReference type="SAM" id="SignalP"/>
    </source>
</evidence>
<feature type="signal peptide" evidence="2">
    <location>
        <begin position="1"/>
        <end position="22"/>
    </location>
</feature>
<sequence length="618" mass="67456">MQCNALTYVLTLLSIFTAMTNSYPVPFKRVRLPIRRLTAELEAREEPSGASTLVEPTGSIITIRLPQASNTPTPEPTSATHSASTSTSILTSATPTPESTPTATSTSSQQPSQTPTTDGGRRKLVVAHHMVGNTFPYAKQDWLDDIVLAHESGIDGFALNTGRDEWEPARIADAYAAAAESNLDFQLFLSLDMTSLPCSSPEHAAFIRKLVLDHASHPNQLKYNGGRAFVSTFAGELCNFGLGGGAEEVWKNAFTQHPDMKDKVYFVPSFFIDPATFGKFDGVMDGDFNWNSGWPIKVTTNFAKDVLNEISSKLSEAVRTGLGIGKKPVGQVLGSASTSSTPPSDVEKGLNDLQNALSKFIGSTESDDEHLTGLKALSPNLAKRDGEENRPVYMAAVSPWFYTHYGQNSFNKNWIFLADQHLYVKRWESIVESRSQVDIIQILSWNDFGESHYVGPLKGDQPKDTTWTTGMNHTAWLPMTKYFAEAFKTGSYPRIEKDRIYLWSRPHPANAKATDDPIPPPDNFELTDDAVWAVVLMSAPGKVTIATGEGEGSKKTVDVPAGVSKLSVPITPGGTMKGTIERDGKVVVELAPTPEEFTFQGAPKTYNYNAFVVGKEAE</sequence>
<keyword evidence="4" id="KW-1185">Reference proteome</keyword>
<evidence type="ECO:0000313" key="3">
    <source>
        <dbReference type="EMBL" id="TEB30668.1"/>
    </source>
</evidence>
<gene>
    <name evidence="3" type="ORF">FA13DRAFT_1774769</name>
</gene>
<feature type="compositionally biased region" description="Low complexity" evidence="1">
    <location>
        <begin position="76"/>
        <end position="117"/>
    </location>
</feature>
<keyword evidence="2" id="KW-0732">Signal</keyword>
<evidence type="ECO:0000313" key="4">
    <source>
        <dbReference type="Proteomes" id="UP000298030"/>
    </source>
</evidence>
<feature type="region of interest" description="Disordered" evidence="1">
    <location>
        <begin position="65"/>
        <end position="121"/>
    </location>
</feature>
<evidence type="ECO:0008006" key="5">
    <source>
        <dbReference type="Google" id="ProtNLM"/>
    </source>
</evidence>
<dbReference type="CDD" id="cd11577">
    <property type="entry name" value="GH71"/>
    <property type="match status" value="1"/>
</dbReference>
<dbReference type="Pfam" id="PF03659">
    <property type="entry name" value="Glyco_hydro_71"/>
    <property type="match status" value="1"/>
</dbReference>
<dbReference type="Gene3D" id="3.20.20.80">
    <property type="entry name" value="Glycosidases"/>
    <property type="match status" value="1"/>
</dbReference>
<feature type="chain" id="PRO_5021468617" description="Glycoside hydrolase" evidence="2">
    <location>
        <begin position="23"/>
        <end position="618"/>
    </location>
</feature>
<protein>
    <recommendedName>
        <fullName evidence="5">Glycoside hydrolase</fullName>
    </recommendedName>
</protein>
<dbReference type="InterPro" id="IPR005197">
    <property type="entry name" value="Glyco_hydro_71"/>
</dbReference>
<evidence type="ECO:0000256" key="1">
    <source>
        <dbReference type="SAM" id="MobiDB-lite"/>
    </source>
</evidence>
<organism evidence="3 4">
    <name type="scientific">Coprinellus micaceus</name>
    <name type="common">Glistening ink-cap mushroom</name>
    <name type="synonym">Coprinus micaceus</name>
    <dbReference type="NCBI Taxonomy" id="71717"/>
    <lineage>
        <taxon>Eukaryota</taxon>
        <taxon>Fungi</taxon>
        <taxon>Dikarya</taxon>
        <taxon>Basidiomycota</taxon>
        <taxon>Agaricomycotina</taxon>
        <taxon>Agaricomycetes</taxon>
        <taxon>Agaricomycetidae</taxon>
        <taxon>Agaricales</taxon>
        <taxon>Agaricineae</taxon>
        <taxon>Psathyrellaceae</taxon>
        <taxon>Coprinellus</taxon>
    </lineage>
</organism>
<dbReference type="GO" id="GO:0051118">
    <property type="term" value="F:glucan endo-1,3-alpha-glucosidase activity"/>
    <property type="evidence" value="ECO:0007669"/>
    <property type="project" value="InterPro"/>
</dbReference>
<proteinExistence type="predicted"/>
<comment type="caution">
    <text evidence="3">The sequence shown here is derived from an EMBL/GenBank/DDBJ whole genome shotgun (WGS) entry which is preliminary data.</text>
</comment>
<accession>A0A4Y7T9Q6</accession>
<dbReference type="EMBL" id="QPFP01000022">
    <property type="protein sequence ID" value="TEB30668.1"/>
    <property type="molecule type" value="Genomic_DNA"/>
</dbReference>
<dbReference type="STRING" id="71717.A0A4Y7T9Q6"/>
<dbReference type="Proteomes" id="UP000298030">
    <property type="component" value="Unassembled WGS sequence"/>
</dbReference>
<dbReference type="OrthoDB" id="3257981at2759"/>
<reference evidence="3 4" key="1">
    <citation type="journal article" date="2019" name="Nat. Ecol. Evol.">
        <title>Megaphylogeny resolves global patterns of mushroom evolution.</title>
        <authorList>
            <person name="Varga T."/>
            <person name="Krizsan K."/>
            <person name="Foldi C."/>
            <person name="Dima B."/>
            <person name="Sanchez-Garcia M."/>
            <person name="Sanchez-Ramirez S."/>
            <person name="Szollosi G.J."/>
            <person name="Szarkandi J.G."/>
            <person name="Papp V."/>
            <person name="Albert L."/>
            <person name="Andreopoulos W."/>
            <person name="Angelini C."/>
            <person name="Antonin V."/>
            <person name="Barry K.W."/>
            <person name="Bougher N.L."/>
            <person name="Buchanan P."/>
            <person name="Buyck B."/>
            <person name="Bense V."/>
            <person name="Catcheside P."/>
            <person name="Chovatia M."/>
            <person name="Cooper J."/>
            <person name="Damon W."/>
            <person name="Desjardin D."/>
            <person name="Finy P."/>
            <person name="Geml J."/>
            <person name="Haridas S."/>
            <person name="Hughes K."/>
            <person name="Justo A."/>
            <person name="Karasinski D."/>
            <person name="Kautmanova I."/>
            <person name="Kiss B."/>
            <person name="Kocsube S."/>
            <person name="Kotiranta H."/>
            <person name="LaButti K.M."/>
            <person name="Lechner B.E."/>
            <person name="Liimatainen K."/>
            <person name="Lipzen A."/>
            <person name="Lukacs Z."/>
            <person name="Mihaltcheva S."/>
            <person name="Morgado L.N."/>
            <person name="Niskanen T."/>
            <person name="Noordeloos M.E."/>
            <person name="Ohm R.A."/>
            <person name="Ortiz-Santana B."/>
            <person name="Ovrebo C."/>
            <person name="Racz N."/>
            <person name="Riley R."/>
            <person name="Savchenko A."/>
            <person name="Shiryaev A."/>
            <person name="Soop K."/>
            <person name="Spirin V."/>
            <person name="Szebenyi C."/>
            <person name="Tomsovsky M."/>
            <person name="Tulloss R.E."/>
            <person name="Uehling J."/>
            <person name="Grigoriev I.V."/>
            <person name="Vagvolgyi C."/>
            <person name="Papp T."/>
            <person name="Martin F.M."/>
            <person name="Miettinen O."/>
            <person name="Hibbett D.S."/>
            <person name="Nagy L.G."/>
        </authorList>
    </citation>
    <scope>NUCLEOTIDE SEQUENCE [LARGE SCALE GENOMIC DNA]</scope>
    <source>
        <strain evidence="3 4">FP101781</strain>
    </source>
</reference>
<name>A0A4Y7T9Q6_COPMI</name>
<dbReference type="AlphaFoldDB" id="A0A4Y7T9Q6"/>